<feature type="region of interest" description="Disordered" evidence="1">
    <location>
        <begin position="243"/>
        <end position="267"/>
    </location>
</feature>
<dbReference type="AlphaFoldDB" id="A0A919NEF2"/>
<evidence type="ECO:0000259" key="3">
    <source>
        <dbReference type="PROSITE" id="PS51178"/>
    </source>
</evidence>
<evidence type="ECO:0000256" key="1">
    <source>
        <dbReference type="SAM" id="MobiDB-lite"/>
    </source>
</evidence>
<dbReference type="PROSITE" id="PS51178">
    <property type="entry name" value="PASTA"/>
    <property type="match status" value="1"/>
</dbReference>
<feature type="region of interest" description="Disordered" evidence="1">
    <location>
        <begin position="1"/>
        <end position="106"/>
    </location>
</feature>
<proteinExistence type="predicted"/>
<dbReference type="CDD" id="cd06577">
    <property type="entry name" value="PASTA_pknB"/>
    <property type="match status" value="1"/>
</dbReference>
<dbReference type="Pfam" id="PF03793">
    <property type="entry name" value="PASTA"/>
    <property type="match status" value="1"/>
</dbReference>
<feature type="region of interest" description="Disordered" evidence="1">
    <location>
        <begin position="139"/>
        <end position="181"/>
    </location>
</feature>
<keyword evidence="2" id="KW-0472">Membrane</keyword>
<comment type="caution">
    <text evidence="4">The sequence shown here is derived from an EMBL/GenBank/DDBJ whole genome shotgun (WGS) entry which is preliminary data.</text>
</comment>
<organism evidence="4 5">
    <name type="scientific">Actinoplanes siamensis</name>
    <dbReference type="NCBI Taxonomy" id="1223317"/>
    <lineage>
        <taxon>Bacteria</taxon>
        <taxon>Bacillati</taxon>
        <taxon>Actinomycetota</taxon>
        <taxon>Actinomycetes</taxon>
        <taxon>Micromonosporales</taxon>
        <taxon>Micromonosporaceae</taxon>
        <taxon>Actinoplanes</taxon>
    </lineage>
</organism>
<feature type="transmembrane region" description="Helical" evidence="2">
    <location>
        <begin position="109"/>
        <end position="134"/>
    </location>
</feature>
<evidence type="ECO:0000313" key="5">
    <source>
        <dbReference type="Proteomes" id="UP000629619"/>
    </source>
</evidence>
<keyword evidence="2" id="KW-1133">Transmembrane helix</keyword>
<keyword evidence="5" id="KW-1185">Reference proteome</keyword>
<feature type="compositionally biased region" description="Low complexity" evidence="1">
    <location>
        <begin position="246"/>
        <end position="267"/>
    </location>
</feature>
<dbReference type="InterPro" id="IPR005543">
    <property type="entry name" value="PASTA_dom"/>
</dbReference>
<protein>
    <recommendedName>
        <fullName evidence="3">PASTA domain-containing protein</fullName>
    </recommendedName>
</protein>
<feature type="compositionally biased region" description="Low complexity" evidence="1">
    <location>
        <begin position="148"/>
        <end position="181"/>
    </location>
</feature>
<feature type="compositionally biased region" description="Basic and acidic residues" evidence="1">
    <location>
        <begin position="10"/>
        <end position="19"/>
    </location>
</feature>
<evidence type="ECO:0000313" key="4">
    <source>
        <dbReference type="EMBL" id="GIF09611.1"/>
    </source>
</evidence>
<evidence type="ECO:0000256" key="2">
    <source>
        <dbReference type="SAM" id="Phobius"/>
    </source>
</evidence>
<dbReference type="SMART" id="SM00740">
    <property type="entry name" value="PASTA"/>
    <property type="match status" value="1"/>
</dbReference>
<keyword evidence="2" id="KW-0812">Transmembrane</keyword>
<gene>
    <name evidence="4" type="ORF">Asi03nite_71490</name>
</gene>
<dbReference type="Gene3D" id="3.30.10.20">
    <property type="match status" value="1"/>
</dbReference>
<dbReference type="Proteomes" id="UP000629619">
    <property type="component" value="Unassembled WGS sequence"/>
</dbReference>
<sequence length="267" mass="27800">MYGAEGTAMPDERYPERDGGAPPPDDETRPLHAVDGADDATRVQPDRPRSGDTPTAETRPLSPVGGWDPDPGEADDALWTGRASVRPPGPERTGYTNGDAPEEEPSGRWWMPIVVGIVGLLLLGLLGYGIYLIVQNSGSGGETPQPTPARSRATATTAPITRPTTEPAPSTAPTTEPATTEATVPALRGMPLEDARAALERSGLEYRIIELPSDAEPGTVIDCDPAEGQVVPPDTRITLVVAAERTGGPAPTTTAPTGDTGTEPGED</sequence>
<feature type="compositionally biased region" description="Basic and acidic residues" evidence="1">
    <location>
        <begin position="39"/>
        <end position="50"/>
    </location>
</feature>
<feature type="domain" description="PASTA" evidence="3">
    <location>
        <begin position="178"/>
        <end position="243"/>
    </location>
</feature>
<reference evidence="4" key="1">
    <citation type="submission" date="2021-01" db="EMBL/GenBank/DDBJ databases">
        <title>Whole genome shotgun sequence of Actinoplanes siamensis NBRC 109076.</title>
        <authorList>
            <person name="Komaki H."/>
            <person name="Tamura T."/>
        </authorList>
    </citation>
    <scope>NUCLEOTIDE SEQUENCE</scope>
    <source>
        <strain evidence="4">NBRC 109076</strain>
    </source>
</reference>
<accession>A0A919NEF2</accession>
<name>A0A919NEF2_9ACTN</name>
<dbReference type="EMBL" id="BOMW01000093">
    <property type="protein sequence ID" value="GIF09611.1"/>
    <property type="molecule type" value="Genomic_DNA"/>
</dbReference>